<name>A0A7X2TRB5_9SPIO</name>
<dbReference type="AlphaFoldDB" id="A0A7X2TRB5"/>
<dbReference type="EMBL" id="VUNN01000004">
    <property type="protein sequence ID" value="MSU05798.1"/>
    <property type="molecule type" value="Genomic_DNA"/>
</dbReference>
<evidence type="ECO:0000313" key="1">
    <source>
        <dbReference type="EMBL" id="MSU05798.1"/>
    </source>
</evidence>
<keyword evidence="2" id="KW-1185">Reference proteome</keyword>
<organism evidence="1 2">
    <name type="scientific">Bullifex porci</name>
    <dbReference type="NCBI Taxonomy" id="2606638"/>
    <lineage>
        <taxon>Bacteria</taxon>
        <taxon>Pseudomonadati</taxon>
        <taxon>Spirochaetota</taxon>
        <taxon>Spirochaetia</taxon>
        <taxon>Spirochaetales</taxon>
        <taxon>Spirochaetaceae</taxon>
        <taxon>Bullifex</taxon>
    </lineage>
</organism>
<sequence length="274" mass="31852">MEEKIVRNLKYLIRNAAINYRNGFSWNDVKLTDEFKNVYSKYLSEVKSSHSIDFNEYTAVLTTSSNLQIFIPNQWFALAVYAKEVCRELLKYKAYFEKVVQNSFDCSHDTALILRGASDKQIVQKFSMSLREILEDEYNQIEDKNMINEAIDYVTKFVTDYKWWSGSKTIDRGDFYVSVILNMLNLVNASQGYVADITYAYCTYDELDSVTNEIASFTVDLGDSTWQDYDDSINYSFDDIEYPNNSLLDTIAETPRQNIIHISGKTKKEIKIKT</sequence>
<dbReference type="Proteomes" id="UP000460549">
    <property type="component" value="Unassembled WGS sequence"/>
</dbReference>
<accession>A0A7X2TRB5</accession>
<dbReference type="RefSeq" id="WP_154424700.1">
    <property type="nucleotide sequence ID" value="NZ_VUNN01000004.1"/>
</dbReference>
<proteinExistence type="predicted"/>
<evidence type="ECO:0000313" key="2">
    <source>
        <dbReference type="Proteomes" id="UP000460549"/>
    </source>
</evidence>
<protein>
    <submittedName>
        <fullName evidence="1">Uncharacterized protein</fullName>
    </submittedName>
</protein>
<comment type="caution">
    <text evidence="1">The sequence shown here is derived from an EMBL/GenBank/DDBJ whole genome shotgun (WGS) entry which is preliminary data.</text>
</comment>
<gene>
    <name evidence="1" type="ORF">FYJ80_03265</name>
</gene>
<reference evidence="1 2" key="1">
    <citation type="submission" date="2019-08" db="EMBL/GenBank/DDBJ databases">
        <title>In-depth cultivation of the pig gut microbiome towards novel bacterial diversity and tailored functional studies.</title>
        <authorList>
            <person name="Wylensek D."/>
            <person name="Hitch T.C.A."/>
            <person name="Clavel T."/>
        </authorList>
    </citation>
    <scope>NUCLEOTIDE SEQUENCE [LARGE SCALE GENOMIC DNA]</scope>
    <source>
        <strain evidence="1 2">NM-380-WT-3C1</strain>
    </source>
</reference>